<dbReference type="InterPro" id="IPR007197">
    <property type="entry name" value="rSAM"/>
</dbReference>
<keyword evidence="4" id="KW-0408">Iron</keyword>
<keyword evidence="5" id="KW-0411">Iron-sulfur</keyword>
<feature type="domain" description="B12-binding" evidence="6">
    <location>
        <begin position="16"/>
        <end position="153"/>
    </location>
</feature>
<name>X1P1Z9_9ZZZZ</name>
<dbReference type="GO" id="GO:0005829">
    <property type="term" value="C:cytosol"/>
    <property type="evidence" value="ECO:0007669"/>
    <property type="project" value="TreeGrafter"/>
</dbReference>
<dbReference type="PANTHER" id="PTHR43409">
    <property type="entry name" value="ANAEROBIC MAGNESIUM-PROTOPORPHYRIN IX MONOMETHYL ESTER CYCLASE-RELATED"/>
    <property type="match status" value="1"/>
</dbReference>
<keyword evidence="2" id="KW-0949">S-adenosyl-L-methionine</keyword>
<comment type="cofactor">
    <cofactor evidence="1">
        <name>[4Fe-4S] cluster</name>
        <dbReference type="ChEBI" id="CHEBI:49883"/>
    </cofactor>
</comment>
<dbReference type="InterPro" id="IPR058240">
    <property type="entry name" value="rSAM_sf"/>
</dbReference>
<dbReference type="SUPFAM" id="SSF102114">
    <property type="entry name" value="Radical SAM enzymes"/>
    <property type="match status" value="1"/>
</dbReference>
<evidence type="ECO:0000256" key="5">
    <source>
        <dbReference type="ARBA" id="ARBA00023014"/>
    </source>
</evidence>
<evidence type="ECO:0000256" key="2">
    <source>
        <dbReference type="ARBA" id="ARBA00022691"/>
    </source>
</evidence>
<dbReference type="GO" id="GO:0031419">
    <property type="term" value="F:cobalamin binding"/>
    <property type="evidence" value="ECO:0007669"/>
    <property type="project" value="InterPro"/>
</dbReference>
<dbReference type="InterPro" id="IPR006158">
    <property type="entry name" value="Cobalamin-bd"/>
</dbReference>
<evidence type="ECO:0000256" key="4">
    <source>
        <dbReference type="ARBA" id="ARBA00023004"/>
    </source>
</evidence>
<keyword evidence="3" id="KW-0479">Metal-binding</keyword>
<dbReference type="AlphaFoldDB" id="X1P1Z9"/>
<dbReference type="PANTHER" id="PTHR43409:SF16">
    <property type="entry name" value="SLR0320 PROTEIN"/>
    <property type="match status" value="1"/>
</dbReference>
<dbReference type="PROSITE" id="PS51332">
    <property type="entry name" value="B12_BINDING"/>
    <property type="match status" value="1"/>
</dbReference>
<evidence type="ECO:0000313" key="7">
    <source>
        <dbReference type="EMBL" id="GAI24939.1"/>
    </source>
</evidence>
<dbReference type="InterPro" id="IPR051198">
    <property type="entry name" value="BchE-like"/>
</dbReference>
<dbReference type="Pfam" id="PF02310">
    <property type="entry name" value="B12-binding"/>
    <property type="match status" value="1"/>
</dbReference>
<comment type="caution">
    <text evidence="7">The sequence shown here is derived from an EMBL/GenBank/DDBJ whole genome shotgun (WGS) entry which is preliminary data.</text>
</comment>
<protein>
    <recommendedName>
        <fullName evidence="6">B12-binding domain-containing protein</fullName>
    </recommendedName>
</protein>
<proteinExistence type="predicted"/>
<dbReference type="GO" id="GO:0046872">
    <property type="term" value="F:metal ion binding"/>
    <property type="evidence" value="ECO:0007669"/>
    <property type="project" value="UniProtKB-KW"/>
</dbReference>
<evidence type="ECO:0000259" key="6">
    <source>
        <dbReference type="PROSITE" id="PS51332"/>
    </source>
</evidence>
<dbReference type="GO" id="GO:0003824">
    <property type="term" value="F:catalytic activity"/>
    <property type="evidence" value="ECO:0007669"/>
    <property type="project" value="InterPro"/>
</dbReference>
<feature type="non-terminal residue" evidence="7">
    <location>
        <position position="259"/>
    </location>
</feature>
<sequence>MRKIKSNVVLVNLNYQDNPVKRGVGLFVPNLGIDSIYTNLKKCKYLNLNLTVIDSVLYNLDKTQTKEKILKLNPEIVGFSTTYVNIKDALSISKELKKENPNIITVIGGSGAKSLSILKKRQNIKFLNYCIVGDGERIFEKIIRDRKKTIQTIYTKNIVVNLDSLDFPKRECFYTEKYIKINQKTTKEKESCLNIYTSKGCDWARCVYCTVGNPYRVRNPQKVKEELDYLLQKFGITKLIIVDDNFFSYKTLIEYIRYV</sequence>
<evidence type="ECO:0000256" key="1">
    <source>
        <dbReference type="ARBA" id="ARBA00001966"/>
    </source>
</evidence>
<organism evidence="7">
    <name type="scientific">marine sediment metagenome</name>
    <dbReference type="NCBI Taxonomy" id="412755"/>
    <lineage>
        <taxon>unclassified sequences</taxon>
        <taxon>metagenomes</taxon>
        <taxon>ecological metagenomes</taxon>
    </lineage>
</organism>
<evidence type="ECO:0000256" key="3">
    <source>
        <dbReference type="ARBA" id="ARBA00022723"/>
    </source>
</evidence>
<dbReference type="Gene3D" id="3.40.50.280">
    <property type="entry name" value="Cobalamin-binding domain"/>
    <property type="match status" value="1"/>
</dbReference>
<accession>X1P1Z9</accession>
<dbReference type="GO" id="GO:0051536">
    <property type="term" value="F:iron-sulfur cluster binding"/>
    <property type="evidence" value="ECO:0007669"/>
    <property type="project" value="UniProtKB-KW"/>
</dbReference>
<reference evidence="7" key="1">
    <citation type="journal article" date="2014" name="Front. Microbiol.">
        <title>High frequency of phylogenetically diverse reductive dehalogenase-homologous genes in deep subseafloor sedimentary metagenomes.</title>
        <authorList>
            <person name="Kawai M."/>
            <person name="Futagami T."/>
            <person name="Toyoda A."/>
            <person name="Takaki Y."/>
            <person name="Nishi S."/>
            <person name="Hori S."/>
            <person name="Arai W."/>
            <person name="Tsubouchi T."/>
            <person name="Morono Y."/>
            <person name="Uchiyama I."/>
            <person name="Ito T."/>
            <person name="Fujiyama A."/>
            <person name="Inagaki F."/>
            <person name="Takami H."/>
        </authorList>
    </citation>
    <scope>NUCLEOTIDE SEQUENCE</scope>
    <source>
        <strain evidence="7">Expedition CK06-06</strain>
    </source>
</reference>
<dbReference type="SFLD" id="SFLDG01082">
    <property type="entry name" value="B12-binding_domain_containing"/>
    <property type="match status" value="1"/>
</dbReference>
<gene>
    <name evidence="7" type="ORF">S06H3_29921</name>
</gene>
<dbReference type="SFLD" id="SFLDS00029">
    <property type="entry name" value="Radical_SAM"/>
    <property type="match status" value="1"/>
</dbReference>
<dbReference type="EMBL" id="BARV01017582">
    <property type="protein sequence ID" value="GAI24939.1"/>
    <property type="molecule type" value="Genomic_DNA"/>
</dbReference>